<evidence type="ECO:0000313" key="3">
    <source>
        <dbReference type="Proteomes" id="UP000663918"/>
    </source>
</evidence>
<keyword evidence="2" id="KW-0418">Kinase</keyword>
<proteinExistence type="predicted"/>
<sequence length="306" mass="32331">MAEAADTVVRELTPHVEIRRVVVLVNPASGSVGPRAVGEVEAIMAEYPCEAEVISLEGHRIDAQIETALASGPDVLFVLAGDGTARAVASRAGPKGPLVAPLPGGTMNMLPKALYGTADWKLALRKALEEGAPQCVSGGTVQGEDFYCAAILGSPALWAPAREAMRSGKLSLAWAYGRRALRRAFTGRLRFSLDGAAKAKTEALVLISPMISRALDEPVGLEAAAMDPSDTGQAFRLAATALFSDWRQDPSVTTRPARKIEVWARSKIPAVIDGEPTLLPHETKVTFIPKAFQALAPHPPAAEDSV</sequence>
<dbReference type="Proteomes" id="UP000663918">
    <property type="component" value="Chromosome"/>
</dbReference>
<organism evidence="2 3">
    <name type="scientific">Brevundimonas goettingensis</name>
    <dbReference type="NCBI Taxonomy" id="2774190"/>
    <lineage>
        <taxon>Bacteria</taxon>
        <taxon>Pseudomonadati</taxon>
        <taxon>Pseudomonadota</taxon>
        <taxon>Alphaproteobacteria</taxon>
        <taxon>Caulobacterales</taxon>
        <taxon>Caulobacteraceae</taxon>
        <taxon>Brevundimonas</taxon>
    </lineage>
</organism>
<keyword evidence="3" id="KW-1185">Reference proteome</keyword>
<keyword evidence="2" id="KW-0808">Transferase</keyword>
<gene>
    <name evidence="2" type="ORF">IFJ75_16535</name>
</gene>
<evidence type="ECO:0000259" key="1">
    <source>
        <dbReference type="PROSITE" id="PS50146"/>
    </source>
</evidence>
<evidence type="ECO:0000313" key="2">
    <source>
        <dbReference type="EMBL" id="QTC93384.1"/>
    </source>
</evidence>
<dbReference type="Pfam" id="PF00781">
    <property type="entry name" value="DAGK_cat"/>
    <property type="match status" value="1"/>
</dbReference>
<dbReference type="InterPro" id="IPR016064">
    <property type="entry name" value="NAD/diacylglycerol_kinase_sf"/>
</dbReference>
<dbReference type="InterPro" id="IPR017438">
    <property type="entry name" value="ATP-NAD_kinase_N"/>
</dbReference>
<dbReference type="Gene3D" id="3.40.50.10330">
    <property type="entry name" value="Probable inorganic polyphosphate/atp-NAD kinase, domain 1"/>
    <property type="match status" value="1"/>
</dbReference>
<protein>
    <submittedName>
        <fullName evidence="2">Diacylglycerol kinase family lipid kinase</fullName>
    </submittedName>
</protein>
<feature type="domain" description="DAGKc" evidence="1">
    <location>
        <begin position="16"/>
        <end position="145"/>
    </location>
</feature>
<dbReference type="GO" id="GO:0016301">
    <property type="term" value="F:kinase activity"/>
    <property type="evidence" value="ECO:0007669"/>
    <property type="project" value="UniProtKB-KW"/>
</dbReference>
<dbReference type="AlphaFoldDB" id="A0A975GXY9"/>
<reference evidence="2" key="1">
    <citation type="submission" date="2020-09" db="EMBL/GenBank/DDBJ databases">
        <title>Brevundimonas sp. LVF2 isolated from a puddle in Goettingen, Germany.</title>
        <authorList>
            <person name="Friedrich I."/>
            <person name="Klassen A."/>
            <person name="Hannes N."/>
            <person name="Schneider D."/>
            <person name="Hertel R."/>
            <person name="Daniel R."/>
        </authorList>
    </citation>
    <scope>NUCLEOTIDE SEQUENCE</scope>
    <source>
        <strain evidence="2">LVF2</strain>
    </source>
</reference>
<dbReference type="InterPro" id="IPR001206">
    <property type="entry name" value="Diacylglycerol_kinase_cat_dom"/>
</dbReference>
<dbReference type="PROSITE" id="PS50146">
    <property type="entry name" value="DAGK"/>
    <property type="match status" value="1"/>
</dbReference>
<accession>A0A975GXY9</accession>
<dbReference type="KEGG" id="bgoe:IFJ75_16535"/>
<dbReference type="SUPFAM" id="SSF111331">
    <property type="entry name" value="NAD kinase/diacylglycerol kinase-like"/>
    <property type="match status" value="1"/>
</dbReference>
<name>A0A975GXY9_9CAUL</name>
<dbReference type="EMBL" id="CP062222">
    <property type="protein sequence ID" value="QTC93384.1"/>
    <property type="molecule type" value="Genomic_DNA"/>
</dbReference>